<feature type="region of interest" description="Disordered" evidence="1">
    <location>
        <begin position="32"/>
        <end position="59"/>
    </location>
</feature>
<accession>A0A3B0MV67</accession>
<evidence type="ECO:0000256" key="1">
    <source>
        <dbReference type="SAM" id="MobiDB-lite"/>
    </source>
</evidence>
<dbReference type="EMBL" id="UIVS01000004">
    <property type="protein sequence ID" value="SVP94654.1"/>
    <property type="molecule type" value="Genomic_DNA"/>
</dbReference>
<evidence type="ECO:0000313" key="3">
    <source>
        <dbReference type="EMBL" id="SVP94654.1"/>
    </source>
</evidence>
<organism evidence="2">
    <name type="scientific">Theileria annulata</name>
    <dbReference type="NCBI Taxonomy" id="5874"/>
    <lineage>
        <taxon>Eukaryota</taxon>
        <taxon>Sar</taxon>
        <taxon>Alveolata</taxon>
        <taxon>Apicomplexa</taxon>
        <taxon>Aconoidasida</taxon>
        <taxon>Piroplasmida</taxon>
        <taxon>Theileriidae</taxon>
        <taxon>Theileria</taxon>
    </lineage>
</organism>
<dbReference type="VEuPathDB" id="PiroplasmaDB:TA09170"/>
<name>A0A3B0MV67_THEAN</name>
<dbReference type="EMBL" id="UIVT01000004">
    <property type="protein sequence ID" value="SVP94077.1"/>
    <property type="molecule type" value="Genomic_DNA"/>
</dbReference>
<feature type="compositionally biased region" description="Low complexity" evidence="1">
    <location>
        <begin position="98"/>
        <end position="109"/>
    </location>
</feature>
<proteinExistence type="predicted"/>
<protein>
    <submittedName>
        <fullName evidence="2">Uncharacterized protein</fullName>
    </submittedName>
</protein>
<feature type="compositionally biased region" description="Polar residues" evidence="1">
    <location>
        <begin position="32"/>
        <end position="44"/>
    </location>
</feature>
<evidence type="ECO:0000313" key="2">
    <source>
        <dbReference type="EMBL" id="SVP94077.1"/>
    </source>
</evidence>
<gene>
    <name evidence="2" type="ORF">TAT_000307800</name>
    <name evidence="3" type="ORF">TAV_000307800</name>
</gene>
<sequence>MDEKLINLINKKFRSNLRTKCFINISKDSINSQESNHKNSINSKESNHPENSIDSRETNNKITNSKRFIVLLLNNDNSLILLHLMIQRNLSRHSPSKSYYTNTTNSTTNIHGKGANDTFNTPGKGPNFTAMECTSTNNTSEEKNTNGVAAVTKTGESGTFVDTVDTTGKGANSTAIECTTEDIDAVGASTVTEDIKNMLESDDLILNTIINVQESSYDFIKNSNEIVESVISILNKFTAVIITDKSESLTICSYKLNNYLTVININFCYFLHSDSLITRVYEECNEKCHELRENYKKLKKNPDLSTIIWNKLLYHNINQYFKSFSNNIYLLLSDCVEDICKITLLLTCLGLSESIINSTSYTNIINTSVTVTGPPNSNGADSNSTNDSKDIGTIGASTVTEGKGANSMPIECTNIVNGIIVLRPLKTLTQEQLLFYSKFYNIQNTKIQSNTVNNINEKMSITKCINDLISELTIQHNNSLYNIVNITNKLSNPNTHNSVNGGVNEEHHSDEKEMEEFVINLNYKQNPVNGYINKDLEKDVLKYFNEL</sequence>
<reference evidence="2" key="1">
    <citation type="submission" date="2018-07" db="EMBL/GenBank/DDBJ databases">
        <authorList>
            <person name="Quirk P.G."/>
            <person name="Krulwich T.A."/>
        </authorList>
    </citation>
    <scope>NUCLEOTIDE SEQUENCE</scope>
    <source>
        <strain evidence="2">Anand</strain>
    </source>
</reference>
<feature type="region of interest" description="Disordered" evidence="1">
    <location>
        <begin position="94"/>
        <end position="116"/>
    </location>
</feature>
<feature type="compositionally biased region" description="Basic and acidic residues" evidence="1">
    <location>
        <begin position="45"/>
        <end position="59"/>
    </location>
</feature>
<dbReference type="AlphaFoldDB" id="A0A3B0MV67"/>